<proteinExistence type="predicted"/>
<dbReference type="PANTHER" id="PTHR45184">
    <property type="entry name" value="DNAJ PROTEIN ERDJ3A"/>
    <property type="match status" value="1"/>
</dbReference>
<feature type="domain" description="J" evidence="3">
    <location>
        <begin position="26"/>
        <end position="90"/>
    </location>
</feature>
<evidence type="ECO:0000259" key="3">
    <source>
        <dbReference type="PROSITE" id="PS50076"/>
    </source>
</evidence>
<dbReference type="OrthoDB" id="10250354at2759"/>
<evidence type="ECO:0000256" key="1">
    <source>
        <dbReference type="ARBA" id="ARBA00023186"/>
    </source>
</evidence>
<dbReference type="Pfam" id="PF00226">
    <property type="entry name" value="DnaJ"/>
    <property type="match status" value="1"/>
</dbReference>
<dbReference type="PANTHER" id="PTHR45184:SF1">
    <property type="entry name" value="DNAJ PROTEIN ERDJ3A"/>
    <property type="match status" value="1"/>
</dbReference>
<dbReference type="Gene3D" id="3.40.30.10">
    <property type="entry name" value="Glutaredoxin"/>
    <property type="match status" value="2"/>
</dbReference>
<dbReference type="PROSITE" id="PS50076">
    <property type="entry name" value="DNAJ_2"/>
    <property type="match status" value="1"/>
</dbReference>
<sequence length="573" mass="63546">MNKRFTLSLTVVLSLVLLFGEAKTIDPYKVLGVEKNAGQREIQKAFHKLSLQYHPDKNKNKGAQEKFAQINNAYEILSDEEKRKNYDLYGDEKGNPGFDAGYPGDQGGYTYFKGGGQGQSHFSFRPDEWQNMGGQGGSQSFSFSFGGPSSQNSFGFGMNDIFSNLFGGDGGRNQFGGFSGSSRSQSGFGFRSSPKSFKPINSKIFKKEIAEQGMTWLLLSYTPSLRGSHYYESIIQEVADSFQGALKVGTINCETEKSFCIELGIHPRQVPRVFVYSYKASDKGSLVEYNGDLVARNLKTFCQEHLPRFSKRIDLKHLETSSGSKEKLPRVLLLSTKKDTPVIWRVLSGLYHNRFNFNDAEVHGVSDPLVKKLGVDALPAIVGWLSNGEKHVLKAGISVKDLQSAVQDLSTLLDGFDKKNKKTASSQARKRDDPVEEQLPLLTGLNFEALCGEKNPVCIVGAFRNSKAREKLESILSEVSQKSFSRQRNAASGAGDSVTYTLLDANKQPAFLNAFEKSGFKSSDKLLLAYKPRKGKFAILKSEMTAEEVERFISSVLNGDVQFTKTRQKPVIK</sequence>
<dbReference type="Proteomes" id="UP000091857">
    <property type="component" value="Chromosome 8"/>
</dbReference>
<dbReference type="Pfam" id="PF13848">
    <property type="entry name" value="Thioredoxin_6"/>
    <property type="match status" value="1"/>
</dbReference>
<keyword evidence="1" id="KW-0143">Chaperone</keyword>
<dbReference type="PRINTS" id="PR00625">
    <property type="entry name" value="JDOMAIN"/>
</dbReference>
<dbReference type="InterPro" id="IPR052842">
    <property type="entry name" value="ER_Co-chaperone"/>
</dbReference>
<keyword evidence="5" id="KW-1185">Reference proteome</keyword>
<evidence type="ECO:0000256" key="2">
    <source>
        <dbReference type="SAM" id="SignalP"/>
    </source>
</evidence>
<dbReference type="InterPro" id="IPR036249">
    <property type="entry name" value="Thioredoxin-like_sf"/>
</dbReference>
<comment type="caution">
    <text evidence="4">The sequence shown here is derived from an EMBL/GenBank/DDBJ whole genome shotgun (WGS) entry which is preliminary data.</text>
</comment>
<evidence type="ECO:0000313" key="4">
    <source>
        <dbReference type="EMBL" id="OAY43743.1"/>
    </source>
</evidence>
<dbReference type="SUPFAM" id="SSF52833">
    <property type="entry name" value="Thioredoxin-like"/>
    <property type="match status" value="2"/>
</dbReference>
<organism evidence="4 5">
    <name type="scientific">Manihot esculenta</name>
    <name type="common">Cassava</name>
    <name type="synonym">Jatropha manihot</name>
    <dbReference type="NCBI Taxonomy" id="3983"/>
    <lineage>
        <taxon>Eukaryota</taxon>
        <taxon>Viridiplantae</taxon>
        <taxon>Streptophyta</taxon>
        <taxon>Embryophyta</taxon>
        <taxon>Tracheophyta</taxon>
        <taxon>Spermatophyta</taxon>
        <taxon>Magnoliopsida</taxon>
        <taxon>eudicotyledons</taxon>
        <taxon>Gunneridae</taxon>
        <taxon>Pentapetalae</taxon>
        <taxon>rosids</taxon>
        <taxon>fabids</taxon>
        <taxon>Malpighiales</taxon>
        <taxon>Euphorbiaceae</taxon>
        <taxon>Crotonoideae</taxon>
        <taxon>Manihoteae</taxon>
        <taxon>Manihot</taxon>
    </lineage>
</organism>
<reference evidence="5" key="1">
    <citation type="journal article" date="2016" name="Nat. Biotechnol.">
        <title>Sequencing wild and cultivated cassava and related species reveals extensive interspecific hybridization and genetic diversity.</title>
        <authorList>
            <person name="Bredeson J.V."/>
            <person name="Lyons J.B."/>
            <person name="Prochnik S.E."/>
            <person name="Wu G.A."/>
            <person name="Ha C.M."/>
            <person name="Edsinger-Gonzales E."/>
            <person name="Grimwood J."/>
            <person name="Schmutz J."/>
            <person name="Rabbi I.Y."/>
            <person name="Egesi C."/>
            <person name="Nauluvula P."/>
            <person name="Lebot V."/>
            <person name="Ndunguru J."/>
            <person name="Mkamilo G."/>
            <person name="Bart R.S."/>
            <person name="Setter T.L."/>
            <person name="Gleadow R.M."/>
            <person name="Kulakow P."/>
            <person name="Ferguson M.E."/>
            <person name="Rounsley S."/>
            <person name="Rokhsar D.S."/>
        </authorList>
    </citation>
    <scope>NUCLEOTIDE SEQUENCE [LARGE SCALE GENOMIC DNA]</scope>
    <source>
        <strain evidence="5">cv. AM560-2</strain>
    </source>
</reference>
<dbReference type="CDD" id="cd06257">
    <property type="entry name" value="DnaJ"/>
    <property type="match status" value="1"/>
</dbReference>
<evidence type="ECO:0000313" key="5">
    <source>
        <dbReference type="Proteomes" id="UP000091857"/>
    </source>
</evidence>
<dbReference type="InterPro" id="IPR001623">
    <property type="entry name" value="DnaJ_domain"/>
</dbReference>
<dbReference type="InterPro" id="IPR018253">
    <property type="entry name" value="DnaJ_domain_CS"/>
</dbReference>
<dbReference type="EMBL" id="CM004394">
    <property type="protein sequence ID" value="OAY43743.1"/>
    <property type="molecule type" value="Genomic_DNA"/>
</dbReference>
<dbReference type="InterPro" id="IPR036869">
    <property type="entry name" value="J_dom_sf"/>
</dbReference>
<name>A0A2C9VEX9_MANES</name>
<feature type="signal peptide" evidence="2">
    <location>
        <begin position="1"/>
        <end position="24"/>
    </location>
</feature>
<dbReference type="FunFam" id="1.10.287.110:FF:000045">
    <property type="entry name" value="Molecular chaperone DnaJ"/>
    <property type="match status" value="1"/>
</dbReference>
<dbReference type="STRING" id="3983.A0A2C9VEX9"/>
<dbReference type="SUPFAM" id="SSF46565">
    <property type="entry name" value="Chaperone J-domain"/>
    <property type="match status" value="1"/>
</dbReference>
<accession>A0A2C9VEX9</accession>
<dbReference type="SMART" id="SM00271">
    <property type="entry name" value="DnaJ"/>
    <property type="match status" value="1"/>
</dbReference>
<dbReference type="PROSITE" id="PS00636">
    <property type="entry name" value="DNAJ_1"/>
    <property type="match status" value="1"/>
</dbReference>
<dbReference type="AlphaFoldDB" id="A0A2C9VEX9"/>
<dbReference type="Gene3D" id="1.10.287.110">
    <property type="entry name" value="DnaJ domain"/>
    <property type="match status" value="1"/>
</dbReference>
<protein>
    <recommendedName>
        <fullName evidence="3">J domain-containing protein</fullName>
    </recommendedName>
</protein>
<dbReference type="Gramene" id="Manes.08G094300.1.v8.1">
    <property type="protein sequence ID" value="Manes.08G094300.1.v8.1.CDS"/>
    <property type="gene ID" value="Manes.08G094300.v8.1"/>
</dbReference>
<gene>
    <name evidence="4" type="ORF">MANES_08G094300v8</name>
</gene>
<feature type="chain" id="PRO_5012474501" description="J domain-containing protein" evidence="2">
    <location>
        <begin position="25"/>
        <end position="573"/>
    </location>
</feature>
<keyword evidence="2" id="KW-0732">Signal</keyword>